<accession>A0A1G6B9P4</accession>
<dbReference type="EMBL" id="FMXO01000004">
    <property type="protein sequence ID" value="SDB17341.1"/>
    <property type="molecule type" value="Genomic_DNA"/>
</dbReference>
<organism evidence="1 2">
    <name type="scientific">Desulfonatronum thiosulfatophilum</name>
    <dbReference type="NCBI Taxonomy" id="617002"/>
    <lineage>
        <taxon>Bacteria</taxon>
        <taxon>Pseudomonadati</taxon>
        <taxon>Thermodesulfobacteriota</taxon>
        <taxon>Desulfovibrionia</taxon>
        <taxon>Desulfovibrionales</taxon>
        <taxon>Desulfonatronaceae</taxon>
        <taxon>Desulfonatronum</taxon>
    </lineage>
</organism>
<dbReference type="STRING" id="617002.SAMN05660653_00823"/>
<evidence type="ECO:0000313" key="2">
    <source>
        <dbReference type="Proteomes" id="UP000198771"/>
    </source>
</evidence>
<dbReference type="RefSeq" id="WP_153304276.1">
    <property type="nucleotide sequence ID" value="NZ_FMXO01000004.1"/>
</dbReference>
<keyword evidence="2" id="KW-1185">Reference proteome</keyword>
<sequence length="45" mass="5395">MKEAVTKEVTLCELLFPRKEHEIKLAAFKIEIEIEIEIEVDQYFQ</sequence>
<proteinExistence type="predicted"/>
<evidence type="ECO:0000313" key="1">
    <source>
        <dbReference type="EMBL" id="SDB17341.1"/>
    </source>
</evidence>
<gene>
    <name evidence="1" type="ORF">SAMN05660653_00823</name>
</gene>
<dbReference type="AlphaFoldDB" id="A0A1G6B9P4"/>
<reference evidence="1 2" key="1">
    <citation type="submission" date="2016-10" db="EMBL/GenBank/DDBJ databases">
        <authorList>
            <person name="de Groot N.N."/>
        </authorList>
    </citation>
    <scope>NUCLEOTIDE SEQUENCE [LARGE SCALE GENOMIC DNA]</scope>
    <source>
        <strain evidence="1 2">ASO4-2</strain>
    </source>
</reference>
<dbReference type="Proteomes" id="UP000198771">
    <property type="component" value="Unassembled WGS sequence"/>
</dbReference>
<protein>
    <submittedName>
        <fullName evidence="1">Uncharacterized protein</fullName>
    </submittedName>
</protein>
<name>A0A1G6B9P4_9BACT</name>